<proteinExistence type="predicted"/>
<organism evidence="1 2">
    <name type="scientific">Mesorhizobium argentiipisi</name>
    <dbReference type="NCBI Taxonomy" id="3015175"/>
    <lineage>
        <taxon>Bacteria</taxon>
        <taxon>Pseudomonadati</taxon>
        <taxon>Pseudomonadota</taxon>
        <taxon>Alphaproteobacteria</taxon>
        <taxon>Hyphomicrobiales</taxon>
        <taxon>Phyllobacteriaceae</taxon>
        <taxon>Mesorhizobium</taxon>
    </lineage>
</organism>
<evidence type="ECO:0000313" key="1">
    <source>
        <dbReference type="EMBL" id="MEI9404579.1"/>
    </source>
</evidence>
<accession>A0ABU8KFV0</accession>
<dbReference type="SUPFAM" id="SSF54427">
    <property type="entry name" value="NTF2-like"/>
    <property type="match status" value="1"/>
</dbReference>
<dbReference type="EMBL" id="JAPYKO010000015">
    <property type="protein sequence ID" value="MEI9404579.1"/>
    <property type="molecule type" value="Genomic_DNA"/>
</dbReference>
<dbReference type="InterPro" id="IPR032710">
    <property type="entry name" value="NTF2-like_dom_sf"/>
</dbReference>
<dbReference type="Proteomes" id="UP001366503">
    <property type="component" value="Unassembled WGS sequence"/>
</dbReference>
<sequence length="172" mass="18980">MQRSWWRILLERFTASRKRRAIRAPWFCAIPSGKPAPTFPGIALTATLLLSSLVPAAADDGAIIDRWYSALLVADRTELSDLLSDDVRMKLDDVGIVQTKQDFIASIDEWQSAVAGAAIRHRIEKSEDGETTVLACYDFPSNDTLMRETFTVAGGRIVASTQRAVAQDCSAY</sequence>
<protein>
    <submittedName>
        <fullName evidence="1">Nuclear transport factor 2 family protein</fullName>
    </submittedName>
</protein>
<reference evidence="1 2" key="1">
    <citation type="submission" date="2022-12" db="EMBL/GenBank/DDBJ databases">
        <authorList>
            <person name="Muema E."/>
        </authorList>
    </citation>
    <scope>NUCLEOTIDE SEQUENCE [LARGE SCALE GENOMIC DNA]</scope>
    <source>
        <strain evidence="2">1330</strain>
    </source>
</reference>
<comment type="caution">
    <text evidence="1">The sequence shown here is derived from an EMBL/GenBank/DDBJ whole genome shotgun (WGS) entry which is preliminary data.</text>
</comment>
<gene>
    <name evidence="1" type="ORF">O7A05_20800</name>
</gene>
<dbReference type="RefSeq" id="WP_337094838.1">
    <property type="nucleotide sequence ID" value="NZ_JAPYKO010000015.1"/>
</dbReference>
<dbReference type="Gene3D" id="3.10.450.50">
    <property type="match status" value="1"/>
</dbReference>
<evidence type="ECO:0000313" key="2">
    <source>
        <dbReference type="Proteomes" id="UP001366503"/>
    </source>
</evidence>
<keyword evidence="2" id="KW-1185">Reference proteome</keyword>
<name>A0ABU8KFV0_9HYPH</name>